<sequence length="331" mass="38308">MSFFHAAYGVSIGQGTFTAIQGNQTNNHIYHEIVKRRRGRTIYDQFHEIMLGGVHRIRDIHCEIYPRQWDVGIRKRREEGRFRVDRTVCAAKICGEHGRFTVVSYSGPEKEKVWASVYDLSCKYQELFQAWKEDFQQFSETINTTKMQLFGINRSSVPLLIFYGELVPLAHLWDSLGQFGRSYAYTLSRDVWHCSPSEVWIDPEQGTLVRGIEGPDRDIDYVTFGDFETLPSSVELLHEDVCFRYLSRLPLDQGFDRDVIDVLHFASEIREDKPPTISRPCVLLSKTNSIIAFGSRVWNGFGCLGDQVLMPDGRTRCEVERYAQCQWLINI</sequence>
<dbReference type="AlphaFoldDB" id="A0A9P7UZM6"/>
<proteinExistence type="predicted"/>
<accession>A0A9P7UZM6</accession>
<dbReference type="Proteomes" id="UP001049176">
    <property type="component" value="Chromosome 2"/>
</dbReference>
<dbReference type="KEGG" id="more:E1B28_004901"/>
<comment type="caution">
    <text evidence="1">The sequence shown here is derived from an EMBL/GenBank/DDBJ whole genome shotgun (WGS) entry which is preliminary data.</text>
</comment>
<dbReference type="OrthoDB" id="3041260at2759"/>
<dbReference type="RefSeq" id="XP_043014034.1">
    <property type="nucleotide sequence ID" value="XM_043149428.1"/>
</dbReference>
<reference evidence="1" key="1">
    <citation type="journal article" date="2021" name="Genome Biol. Evol.">
        <title>The assembled and annotated genome of the fairy-ring fungus Marasmius oreades.</title>
        <authorList>
            <person name="Hiltunen M."/>
            <person name="Ament-Velasquez S.L."/>
            <person name="Johannesson H."/>
        </authorList>
    </citation>
    <scope>NUCLEOTIDE SEQUENCE</scope>
    <source>
        <strain evidence="1">03SP1</strain>
    </source>
</reference>
<keyword evidence="2" id="KW-1185">Reference proteome</keyword>
<evidence type="ECO:0000313" key="2">
    <source>
        <dbReference type="Proteomes" id="UP001049176"/>
    </source>
</evidence>
<evidence type="ECO:0000313" key="1">
    <source>
        <dbReference type="EMBL" id="KAG7097564.1"/>
    </source>
</evidence>
<dbReference type="EMBL" id="CM032182">
    <property type="protein sequence ID" value="KAG7097564.1"/>
    <property type="molecule type" value="Genomic_DNA"/>
</dbReference>
<gene>
    <name evidence="1" type="ORF">E1B28_004901</name>
</gene>
<dbReference type="GeneID" id="66073977"/>
<name>A0A9P7UZM6_9AGAR</name>
<organism evidence="1 2">
    <name type="scientific">Marasmius oreades</name>
    <name type="common">fairy-ring Marasmius</name>
    <dbReference type="NCBI Taxonomy" id="181124"/>
    <lineage>
        <taxon>Eukaryota</taxon>
        <taxon>Fungi</taxon>
        <taxon>Dikarya</taxon>
        <taxon>Basidiomycota</taxon>
        <taxon>Agaricomycotina</taxon>
        <taxon>Agaricomycetes</taxon>
        <taxon>Agaricomycetidae</taxon>
        <taxon>Agaricales</taxon>
        <taxon>Marasmiineae</taxon>
        <taxon>Marasmiaceae</taxon>
        <taxon>Marasmius</taxon>
    </lineage>
</organism>
<protein>
    <submittedName>
        <fullName evidence="1">Uncharacterized protein</fullName>
    </submittedName>
</protein>